<name>A0A835M7W4_9MAGN</name>
<gene>
    <name evidence="1" type="ORF">IFM89_033074</name>
</gene>
<dbReference type="AlphaFoldDB" id="A0A835M7W4"/>
<dbReference type="EMBL" id="JADFTS010000003">
    <property type="protein sequence ID" value="KAF9617004.1"/>
    <property type="molecule type" value="Genomic_DNA"/>
</dbReference>
<dbReference type="PANTHER" id="PTHR32387">
    <property type="entry name" value="WU:FJ29H11"/>
    <property type="match status" value="1"/>
</dbReference>
<dbReference type="OrthoDB" id="1737015at2759"/>
<evidence type="ECO:0000313" key="1">
    <source>
        <dbReference type="EMBL" id="KAF9617004.1"/>
    </source>
</evidence>
<dbReference type="InterPro" id="IPR052957">
    <property type="entry name" value="Auxin_embryo_med"/>
</dbReference>
<protein>
    <submittedName>
        <fullName evidence="1">Uncharacterized protein</fullName>
    </submittedName>
</protein>
<evidence type="ECO:0000313" key="2">
    <source>
        <dbReference type="Proteomes" id="UP000631114"/>
    </source>
</evidence>
<organism evidence="1 2">
    <name type="scientific">Coptis chinensis</name>
    <dbReference type="NCBI Taxonomy" id="261450"/>
    <lineage>
        <taxon>Eukaryota</taxon>
        <taxon>Viridiplantae</taxon>
        <taxon>Streptophyta</taxon>
        <taxon>Embryophyta</taxon>
        <taxon>Tracheophyta</taxon>
        <taxon>Spermatophyta</taxon>
        <taxon>Magnoliopsida</taxon>
        <taxon>Ranunculales</taxon>
        <taxon>Ranunculaceae</taxon>
        <taxon>Coptidoideae</taxon>
        <taxon>Coptis</taxon>
    </lineage>
</organism>
<sequence>MPTSFTSMTVDEVLLILDCLRHSRSSDQLVSVLKSRKWIRTTVGYKFPSECFLFDSEWGCLLEIFGGFPLICEKSYGNYIFSYKNELKKLGVVVDFEEAAKAFACLFKQHASSCSITTENVIMFLKCYRDLMKSRHQIPIELHNCICDERWLRTRLGQKSPKESILFSSDWEYLSPIALLPFIVDSENCYGTAIREYKEELKAMGVVLEFNKGRSL</sequence>
<dbReference type="PANTHER" id="PTHR32387:SF3">
    <property type="entry name" value="ATP_DNA BINDING PROTEIN"/>
    <property type="match status" value="1"/>
</dbReference>
<dbReference type="Proteomes" id="UP000631114">
    <property type="component" value="Unassembled WGS sequence"/>
</dbReference>
<comment type="caution">
    <text evidence="1">The sequence shown here is derived from an EMBL/GenBank/DDBJ whole genome shotgun (WGS) entry which is preliminary data.</text>
</comment>
<accession>A0A835M7W4</accession>
<reference evidence="1 2" key="1">
    <citation type="submission" date="2020-10" db="EMBL/GenBank/DDBJ databases">
        <title>The Coptis chinensis genome and diversification of protoberbering-type alkaloids.</title>
        <authorList>
            <person name="Wang B."/>
            <person name="Shu S."/>
            <person name="Song C."/>
            <person name="Liu Y."/>
        </authorList>
    </citation>
    <scope>NUCLEOTIDE SEQUENCE [LARGE SCALE GENOMIC DNA]</scope>
    <source>
        <strain evidence="1">HL-2020</strain>
        <tissue evidence="1">Leaf</tissue>
    </source>
</reference>
<keyword evidence="2" id="KW-1185">Reference proteome</keyword>
<proteinExistence type="predicted"/>